<feature type="domain" description="Lipoyl-binding" evidence="3">
    <location>
        <begin position="89"/>
        <end position="165"/>
    </location>
</feature>
<comment type="function">
    <text evidence="1 2">This protein is a component of the acetyl coenzyme A carboxylase complex; first, biotin carboxylase catalyzes the carboxylation of the carrier protein and then the transcarboxylase transfers the carboxyl group to form malonyl-CoA.</text>
</comment>
<keyword evidence="2" id="KW-0275">Fatty acid biosynthesis</keyword>
<keyword evidence="2" id="KW-0092">Biotin</keyword>
<evidence type="ECO:0000256" key="1">
    <source>
        <dbReference type="ARBA" id="ARBA00003761"/>
    </source>
</evidence>
<keyword evidence="2" id="KW-0444">Lipid biosynthesis</keyword>
<dbReference type="Proteomes" id="UP000295525">
    <property type="component" value="Unassembled WGS sequence"/>
</dbReference>
<name>A0A4R3LTG5_9BURK</name>
<dbReference type="PROSITE" id="PS50968">
    <property type="entry name" value="BIOTINYL_LIPOYL"/>
    <property type="match status" value="1"/>
</dbReference>
<sequence>MKDTTESGIHYPFSYQDAVEILKLIQESARCQSLDLSIGDIRLSLTRATQAGANAAPASAIAPRDVTVGDSAKPPAPMAVAKSAQVEGVVEVITPTLGVFYRSPSPGAAPFVKEGDEVSPEDQIGLLEVMKLYMPVTAGVSGRVVQVLAPDGALVEHGQVLMLIETD</sequence>
<dbReference type="PRINTS" id="PR01071">
    <property type="entry name" value="ACOABIOTINCC"/>
</dbReference>
<keyword evidence="2" id="KW-0443">Lipid metabolism</keyword>
<evidence type="ECO:0000256" key="2">
    <source>
        <dbReference type="RuleBase" id="RU364072"/>
    </source>
</evidence>
<organism evidence="4 5">
    <name type="scientific">Paralcaligenes ureilyticus</name>
    <dbReference type="NCBI Taxonomy" id="627131"/>
    <lineage>
        <taxon>Bacteria</taxon>
        <taxon>Pseudomonadati</taxon>
        <taxon>Pseudomonadota</taxon>
        <taxon>Betaproteobacteria</taxon>
        <taxon>Burkholderiales</taxon>
        <taxon>Alcaligenaceae</taxon>
        <taxon>Paralcaligenes</taxon>
    </lineage>
</organism>
<comment type="caution">
    <text evidence="4">The sequence shown here is derived from an EMBL/GenBank/DDBJ whole genome shotgun (WGS) entry which is preliminary data.</text>
</comment>
<dbReference type="UniPathway" id="UPA00094"/>
<proteinExistence type="predicted"/>
<dbReference type="InterPro" id="IPR001249">
    <property type="entry name" value="AcCoA_biotinCC"/>
</dbReference>
<dbReference type="GO" id="GO:0006633">
    <property type="term" value="P:fatty acid biosynthetic process"/>
    <property type="evidence" value="ECO:0007669"/>
    <property type="project" value="UniProtKB-UniPathway"/>
</dbReference>
<dbReference type="Gene3D" id="2.40.50.100">
    <property type="match status" value="1"/>
</dbReference>
<dbReference type="EMBL" id="SMAJ01000014">
    <property type="protein sequence ID" value="TCT03711.1"/>
    <property type="molecule type" value="Genomic_DNA"/>
</dbReference>
<comment type="pathway">
    <text evidence="2">Lipid metabolism; fatty acid biosynthesis.</text>
</comment>
<dbReference type="Pfam" id="PF00364">
    <property type="entry name" value="Biotin_lipoyl"/>
    <property type="match status" value="1"/>
</dbReference>
<keyword evidence="5" id="KW-1185">Reference proteome</keyword>
<dbReference type="GO" id="GO:0009317">
    <property type="term" value="C:acetyl-CoA carboxylase complex"/>
    <property type="evidence" value="ECO:0007669"/>
    <property type="project" value="InterPro"/>
</dbReference>
<dbReference type="RefSeq" id="WP_165931048.1">
    <property type="nucleotide sequence ID" value="NZ_SMAJ01000014.1"/>
</dbReference>
<accession>A0A4R3LTG5</accession>
<dbReference type="InterPro" id="IPR000089">
    <property type="entry name" value="Biotin_lipoyl"/>
</dbReference>
<dbReference type="SUPFAM" id="SSF51230">
    <property type="entry name" value="Single hybrid motif"/>
    <property type="match status" value="1"/>
</dbReference>
<dbReference type="InterPro" id="IPR011053">
    <property type="entry name" value="Single_hybrid_motif"/>
</dbReference>
<gene>
    <name evidence="4" type="ORF">EDC26_11417</name>
</gene>
<protein>
    <recommendedName>
        <fullName evidence="2">Biotin carboxyl carrier protein of acetyl-CoA carboxylase</fullName>
    </recommendedName>
</protein>
<evidence type="ECO:0000259" key="3">
    <source>
        <dbReference type="PROSITE" id="PS50968"/>
    </source>
</evidence>
<reference evidence="4 5" key="1">
    <citation type="submission" date="2019-03" db="EMBL/GenBank/DDBJ databases">
        <title>Genomic Encyclopedia of Type Strains, Phase IV (KMG-IV): sequencing the most valuable type-strain genomes for metagenomic binning, comparative biology and taxonomic classification.</title>
        <authorList>
            <person name="Goeker M."/>
        </authorList>
    </citation>
    <scope>NUCLEOTIDE SEQUENCE [LARGE SCALE GENOMIC DNA]</scope>
    <source>
        <strain evidence="4 5">DSM 24591</strain>
    </source>
</reference>
<evidence type="ECO:0000313" key="5">
    <source>
        <dbReference type="Proteomes" id="UP000295525"/>
    </source>
</evidence>
<keyword evidence="2" id="KW-0276">Fatty acid metabolism</keyword>
<dbReference type="AlphaFoldDB" id="A0A4R3LTG5"/>
<dbReference type="CDD" id="cd06850">
    <property type="entry name" value="biotinyl_domain"/>
    <property type="match status" value="1"/>
</dbReference>
<evidence type="ECO:0000313" key="4">
    <source>
        <dbReference type="EMBL" id="TCT03711.1"/>
    </source>
</evidence>
<dbReference type="GO" id="GO:0003989">
    <property type="term" value="F:acetyl-CoA carboxylase activity"/>
    <property type="evidence" value="ECO:0007669"/>
    <property type="project" value="InterPro"/>
</dbReference>